<proteinExistence type="predicted"/>
<evidence type="ECO:0008006" key="4">
    <source>
        <dbReference type="Google" id="ProtNLM"/>
    </source>
</evidence>
<keyword evidence="3" id="KW-1185">Reference proteome</keyword>
<dbReference type="PANTHER" id="PTHR24030">
    <property type="entry name" value="PROTEIN CMSS1"/>
    <property type="match status" value="1"/>
</dbReference>
<dbReference type="EMBL" id="SFCI01000156">
    <property type="protein sequence ID" value="TFY81961.1"/>
    <property type="molecule type" value="Genomic_DNA"/>
</dbReference>
<comment type="caution">
    <text evidence="2">The sequence shown here is derived from an EMBL/GenBank/DDBJ whole genome shotgun (WGS) entry which is preliminary data.</text>
</comment>
<sequence length="279" mass="30522">MADHNGDDLEDDFIIDDTVALSEGEGEDTVSLAVGDGDDITKLLSADEDEEGAAAESSQQALITERKRKRRAKEKERKVKKQKLAESVQAPEPALIGAQPPVMLADYLSAMQAKSFSKMSAIELQDRQIPVVPTLHTRLSQRTKASGAPTLLFLTGAALRVADVTRTLRSKQLRGEKGGEVAKLFAKHFKLEEHVKYLKRTKVGCAVGTPGRIGKLLCETDALAISALTHIVLDVSYRDKKNRSLLDIPETRDEVFRTVLGAPQVLQAIRAGKIQIVLF</sequence>
<dbReference type="PANTHER" id="PTHR24030:SF0">
    <property type="entry name" value="PROTEIN CMSS1"/>
    <property type="match status" value="1"/>
</dbReference>
<feature type="compositionally biased region" description="Basic residues" evidence="1">
    <location>
        <begin position="66"/>
        <end position="82"/>
    </location>
</feature>
<dbReference type="OrthoDB" id="1929311at2759"/>
<dbReference type="GO" id="GO:0005634">
    <property type="term" value="C:nucleus"/>
    <property type="evidence" value="ECO:0007669"/>
    <property type="project" value="TreeGrafter"/>
</dbReference>
<reference evidence="2 3" key="1">
    <citation type="submission" date="2019-02" db="EMBL/GenBank/DDBJ databases">
        <title>Genome sequencing of the rare red list fungi Hericium alpestre (H. flagellum).</title>
        <authorList>
            <person name="Buettner E."/>
            <person name="Kellner H."/>
        </authorList>
    </citation>
    <scope>NUCLEOTIDE SEQUENCE [LARGE SCALE GENOMIC DNA]</scope>
    <source>
        <strain evidence="2 3">DSM 108284</strain>
    </source>
</reference>
<dbReference type="InterPro" id="IPR032704">
    <property type="entry name" value="Cms1"/>
</dbReference>
<feature type="region of interest" description="Disordered" evidence="1">
    <location>
        <begin position="45"/>
        <end position="86"/>
    </location>
</feature>
<evidence type="ECO:0000313" key="2">
    <source>
        <dbReference type="EMBL" id="TFY81961.1"/>
    </source>
</evidence>
<dbReference type="AlphaFoldDB" id="A0A4Z0A6R6"/>
<gene>
    <name evidence="2" type="ORF">EWM64_g2044</name>
</gene>
<name>A0A4Z0A6R6_9AGAM</name>
<evidence type="ECO:0000313" key="3">
    <source>
        <dbReference type="Proteomes" id="UP000298061"/>
    </source>
</evidence>
<dbReference type="GO" id="GO:0030686">
    <property type="term" value="C:90S preribosome"/>
    <property type="evidence" value="ECO:0007669"/>
    <property type="project" value="TreeGrafter"/>
</dbReference>
<accession>A0A4Z0A6R6</accession>
<dbReference type="Proteomes" id="UP000298061">
    <property type="component" value="Unassembled WGS sequence"/>
</dbReference>
<dbReference type="Pfam" id="PF14617">
    <property type="entry name" value="CMS1"/>
    <property type="match status" value="1"/>
</dbReference>
<protein>
    <recommendedName>
        <fullName evidence="4">U3-containing 90S pre-ribosomal complex subunit-domain containing protein</fullName>
    </recommendedName>
</protein>
<dbReference type="STRING" id="135208.A0A4Z0A6R6"/>
<evidence type="ECO:0000256" key="1">
    <source>
        <dbReference type="SAM" id="MobiDB-lite"/>
    </source>
</evidence>
<organism evidence="2 3">
    <name type="scientific">Hericium alpestre</name>
    <dbReference type="NCBI Taxonomy" id="135208"/>
    <lineage>
        <taxon>Eukaryota</taxon>
        <taxon>Fungi</taxon>
        <taxon>Dikarya</taxon>
        <taxon>Basidiomycota</taxon>
        <taxon>Agaricomycotina</taxon>
        <taxon>Agaricomycetes</taxon>
        <taxon>Russulales</taxon>
        <taxon>Hericiaceae</taxon>
        <taxon>Hericium</taxon>
    </lineage>
</organism>